<keyword evidence="2" id="KW-1185">Reference proteome</keyword>
<dbReference type="PANTHER" id="PTHR45913:SF9">
    <property type="entry name" value="GENERAL TRANSCRIPTION FACTOR II-I REPEAT DOMAIN-CONTAINING PROTEIN 2-LIKE-RELATED"/>
    <property type="match status" value="1"/>
</dbReference>
<comment type="caution">
    <text evidence="1">The sequence shown here is derived from an EMBL/GenBank/DDBJ whole genome shotgun (WGS) entry which is preliminary data.</text>
</comment>
<dbReference type="SUPFAM" id="SSF53098">
    <property type="entry name" value="Ribonuclease H-like"/>
    <property type="match status" value="1"/>
</dbReference>
<dbReference type="AlphaFoldDB" id="A0AAW0P796"/>
<name>A0AAW0P796_9GOBI</name>
<dbReference type="EMBL" id="JBBPFD010000007">
    <property type="protein sequence ID" value="KAK7919095.1"/>
    <property type="molecule type" value="Genomic_DNA"/>
</dbReference>
<reference evidence="2" key="1">
    <citation type="submission" date="2024-04" db="EMBL/GenBank/DDBJ databases">
        <title>Salinicola lusitanus LLJ914,a marine bacterium isolated from the Okinawa Trough.</title>
        <authorList>
            <person name="Li J."/>
        </authorList>
    </citation>
    <scope>NUCLEOTIDE SEQUENCE [LARGE SCALE GENOMIC DNA]</scope>
</reference>
<sequence>MHGRTTAKDLFEELSGSLERAGLPWNKLTGITTDGAPSMAGKKNGLVALVQRKLEEENARPALALHCIIHQQSLCSKCLKYDHVMSVVVKCVNYIRSRGLQHRQFCAFLKEIEAAYGDVLYFTEVRWLSRGQVLKRFFELREEIKMFLDGKMTVTEFDDPKWLMDLAFLVDITHELNMLNVKLQGPGQLITGMYSCVKAFLTKRRLWKGHNAANNLVHFPTCKSLVEKGSEFCGEGFISAIEQLEHDFDQRFADFKAHSDTFKLFADPFSADVDTVPCEVQMELIDLQCNVELKSKFREAQGKVELMGQLLREMSKSFPELCKMPKGNNEDSCDFSSLLKSHVIIAFLF</sequence>
<dbReference type="Proteomes" id="UP001460270">
    <property type="component" value="Unassembled WGS sequence"/>
</dbReference>
<gene>
    <name evidence="1" type="ORF">WMY93_010379</name>
</gene>
<organism evidence="1 2">
    <name type="scientific">Mugilogobius chulae</name>
    <name type="common">yellowstripe goby</name>
    <dbReference type="NCBI Taxonomy" id="88201"/>
    <lineage>
        <taxon>Eukaryota</taxon>
        <taxon>Metazoa</taxon>
        <taxon>Chordata</taxon>
        <taxon>Craniata</taxon>
        <taxon>Vertebrata</taxon>
        <taxon>Euteleostomi</taxon>
        <taxon>Actinopterygii</taxon>
        <taxon>Neopterygii</taxon>
        <taxon>Teleostei</taxon>
        <taxon>Neoteleostei</taxon>
        <taxon>Acanthomorphata</taxon>
        <taxon>Gobiaria</taxon>
        <taxon>Gobiiformes</taxon>
        <taxon>Gobioidei</taxon>
        <taxon>Gobiidae</taxon>
        <taxon>Gobionellinae</taxon>
        <taxon>Mugilogobius</taxon>
    </lineage>
</organism>
<dbReference type="PANTHER" id="PTHR45913">
    <property type="entry name" value="EPM2A-INTERACTING PROTEIN 1"/>
    <property type="match status" value="1"/>
</dbReference>
<dbReference type="InterPro" id="IPR012337">
    <property type="entry name" value="RNaseH-like_sf"/>
</dbReference>
<accession>A0AAW0P796</accession>
<protein>
    <submittedName>
        <fullName evidence="1">Uncharacterized protein</fullName>
    </submittedName>
</protein>
<evidence type="ECO:0000313" key="2">
    <source>
        <dbReference type="Proteomes" id="UP001460270"/>
    </source>
</evidence>
<evidence type="ECO:0000313" key="1">
    <source>
        <dbReference type="EMBL" id="KAK7919095.1"/>
    </source>
</evidence>
<proteinExistence type="predicted"/>